<dbReference type="InterPro" id="IPR036922">
    <property type="entry name" value="Rieske_2Fe-2S_sf"/>
</dbReference>
<dbReference type="GO" id="GO:0051213">
    <property type="term" value="F:dioxygenase activity"/>
    <property type="evidence" value="ECO:0007669"/>
    <property type="project" value="UniProtKB-KW"/>
</dbReference>
<dbReference type="RefSeq" id="WP_090561744.1">
    <property type="nucleotide sequence ID" value="NZ_FMXZ01000002.1"/>
</dbReference>
<keyword evidence="3" id="KW-0408">Iron</keyword>
<evidence type="ECO:0000313" key="9">
    <source>
        <dbReference type="Proteomes" id="UP000198925"/>
    </source>
</evidence>
<reference evidence="8 9" key="1">
    <citation type="submission" date="2016-10" db="EMBL/GenBank/DDBJ databases">
        <authorList>
            <person name="de Groot N.N."/>
        </authorList>
    </citation>
    <scope>NUCLEOTIDE SEQUENCE [LARGE SCALE GENOMIC DNA]</scope>
    <source>
        <strain evidence="8 9">CPCC 100156</strain>
    </source>
</reference>
<accession>A0A1G6VFR8</accession>
<keyword evidence="4" id="KW-0411">Iron-sulfur</keyword>
<dbReference type="Gene3D" id="2.102.10.10">
    <property type="entry name" value="Rieske [2Fe-2S] iron-sulphur domain"/>
    <property type="match status" value="1"/>
</dbReference>
<comment type="similarity">
    <text evidence="6">Belongs to the bacterial ring-hydroxylating dioxygenase ferredoxin component family.</text>
</comment>
<dbReference type="Pfam" id="PF00355">
    <property type="entry name" value="Rieske"/>
    <property type="match status" value="1"/>
</dbReference>
<dbReference type="GO" id="GO:0051537">
    <property type="term" value="F:2 iron, 2 sulfur cluster binding"/>
    <property type="evidence" value="ECO:0007669"/>
    <property type="project" value="UniProtKB-KW"/>
</dbReference>
<dbReference type="PANTHER" id="PTHR21496">
    <property type="entry name" value="FERREDOXIN-RELATED"/>
    <property type="match status" value="1"/>
</dbReference>
<proteinExistence type="inferred from homology"/>
<dbReference type="OrthoDB" id="9800167at2"/>
<evidence type="ECO:0000256" key="5">
    <source>
        <dbReference type="ARBA" id="ARBA00034078"/>
    </source>
</evidence>
<keyword evidence="8" id="KW-0560">Oxidoreductase</keyword>
<dbReference type="InterPro" id="IPR017941">
    <property type="entry name" value="Rieske_2Fe-2S"/>
</dbReference>
<comment type="cofactor">
    <cofactor evidence="5">
        <name>[2Fe-2S] cluster</name>
        <dbReference type="ChEBI" id="CHEBI:190135"/>
    </cofactor>
</comment>
<evidence type="ECO:0000256" key="4">
    <source>
        <dbReference type="ARBA" id="ARBA00023014"/>
    </source>
</evidence>
<organism evidence="8 9">
    <name type="scientific">Belnapia rosea</name>
    <dbReference type="NCBI Taxonomy" id="938405"/>
    <lineage>
        <taxon>Bacteria</taxon>
        <taxon>Pseudomonadati</taxon>
        <taxon>Pseudomonadota</taxon>
        <taxon>Alphaproteobacteria</taxon>
        <taxon>Acetobacterales</taxon>
        <taxon>Roseomonadaceae</taxon>
        <taxon>Belnapia</taxon>
    </lineage>
</organism>
<name>A0A1G6VFR8_9PROT</name>
<evidence type="ECO:0000313" key="8">
    <source>
        <dbReference type="EMBL" id="SDD52419.1"/>
    </source>
</evidence>
<keyword evidence="8" id="KW-0223">Dioxygenase</keyword>
<sequence>MAEWHRVAEEGDLAENMPLPVRIGDLCIAVVRLEDGIFAVNDICTHEYALLSDGYCEDGKLECPLHQACFDIRTGAALNEPADVPVATYKVKIEGGAVFVEA</sequence>
<dbReference type="PROSITE" id="PS51296">
    <property type="entry name" value="RIESKE"/>
    <property type="match status" value="1"/>
</dbReference>
<evidence type="ECO:0000256" key="1">
    <source>
        <dbReference type="ARBA" id="ARBA00022714"/>
    </source>
</evidence>
<dbReference type="SUPFAM" id="SSF50022">
    <property type="entry name" value="ISP domain"/>
    <property type="match status" value="1"/>
</dbReference>
<evidence type="ECO:0000256" key="2">
    <source>
        <dbReference type="ARBA" id="ARBA00022723"/>
    </source>
</evidence>
<keyword evidence="1" id="KW-0001">2Fe-2S</keyword>
<feature type="domain" description="Rieske" evidence="7">
    <location>
        <begin position="5"/>
        <end position="100"/>
    </location>
</feature>
<keyword evidence="2" id="KW-0479">Metal-binding</keyword>
<dbReference type="AlphaFoldDB" id="A0A1G6VFR8"/>
<gene>
    <name evidence="8" type="ORF">SAMN04487779_100931</name>
</gene>
<evidence type="ECO:0000256" key="3">
    <source>
        <dbReference type="ARBA" id="ARBA00023004"/>
    </source>
</evidence>
<dbReference type="GO" id="GO:0046872">
    <property type="term" value="F:metal ion binding"/>
    <property type="evidence" value="ECO:0007669"/>
    <property type="project" value="UniProtKB-KW"/>
</dbReference>
<evidence type="ECO:0000256" key="6">
    <source>
        <dbReference type="ARBA" id="ARBA00038001"/>
    </source>
</evidence>
<dbReference type="CDD" id="cd03528">
    <property type="entry name" value="Rieske_RO_ferredoxin"/>
    <property type="match status" value="1"/>
</dbReference>
<evidence type="ECO:0000259" key="7">
    <source>
        <dbReference type="PROSITE" id="PS51296"/>
    </source>
</evidence>
<dbReference type="PANTHER" id="PTHR21496:SF0">
    <property type="entry name" value="RIESKE DOMAIN-CONTAINING PROTEIN"/>
    <property type="match status" value="1"/>
</dbReference>
<protein>
    <submittedName>
        <fullName evidence="8">3-phenylpropionate/trans-cinnamate dioxygenase ferredoxin subunit</fullName>
    </submittedName>
</protein>
<dbReference type="EMBL" id="FMZX01000009">
    <property type="protein sequence ID" value="SDD52419.1"/>
    <property type="molecule type" value="Genomic_DNA"/>
</dbReference>
<keyword evidence="9" id="KW-1185">Reference proteome</keyword>
<dbReference type="Proteomes" id="UP000198925">
    <property type="component" value="Unassembled WGS sequence"/>
</dbReference>
<dbReference type="STRING" id="938405.SAMN02927895_01444"/>